<dbReference type="AlphaFoldDB" id="A0A7K4MW78"/>
<protein>
    <submittedName>
        <fullName evidence="1">Uncharacterized protein</fullName>
    </submittedName>
</protein>
<organism evidence="1 2">
    <name type="scientific">Marine Group I thaumarchaeote</name>
    <dbReference type="NCBI Taxonomy" id="2511932"/>
    <lineage>
        <taxon>Archaea</taxon>
        <taxon>Nitrososphaerota</taxon>
        <taxon>Marine Group I</taxon>
    </lineage>
</organism>
<proteinExistence type="predicted"/>
<sequence>MWYTEVDLDTILYRLMDSSDGPCSEDEIANMIIGLKEIHKSRCLKLWDMFERMIEDKCFVSDNQEKEV</sequence>
<reference evidence="1 2" key="1">
    <citation type="journal article" date="2019" name="Environ. Microbiol.">
        <title>Genomics insights into ecotype formation of ammonia-oxidizing archaea in the deep ocean.</title>
        <authorList>
            <person name="Wang Y."/>
            <person name="Huang J.M."/>
            <person name="Cui G.J."/>
            <person name="Nunoura T."/>
            <person name="Takaki Y."/>
            <person name="Li W.L."/>
            <person name="Li J."/>
            <person name="Gao Z.M."/>
            <person name="Takai K."/>
            <person name="Zhang A.Q."/>
            <person name="Stepanauskas R."/>
        </authorList>
    </citation>
    <scope>NUCLEOTIDE SEQUENCE [LARGE SCALE GENOMIC DNA]</scope>
    <source>
        <strain evidence="1 2">L15a</strain>
    </source>
</reference>
<dbReference type="EMBL" id="JACATH010000015">
    <property type="protein sequence ID" value="NWJ57775.1"/>
    <property type="molecule type" value="Genomic_DNA"/>
</dbReference>
<gene>
    <name evidence="1" type="ORF">HX858_08560</name>
</gene>
<comment type="caution">
    <text evidence="1">The sequence shown here is derived from an EMBL/GenBank/DDBJ whole genome shotgun (WGS) entry which is preliminary data.</text>
</comment>
<accession>A0A7K4MW78</accession>
<dbReference type="Proteomes" id="UP000575480">
    <property type="component" value="Unassembled WGS sequence"/>
</dbReference>
<evidence type="ECO:0000313" key="2">
    <source>
        <dbReference type="Proteomes" id="UP000575480"/>
    </source>
</evidence>
<evidence type="ECO:0000313" key="1">
    <source>
        <dbReference type="EMBL" id="NWJ57775.1"/>
    </source>
</evidence>
<name>A0A7K4MW78_9ARCH</name>